<dbReference type="EMBL" id="JAAQHG020000031">
    <property type="protein sequence ID" value="KAL1583830.1"/>
    <property type="molecule type" value="Genomic_DNA"/>
</dbReference>
<dbReference type="InterPro" id="IPR039859">
    <property type="entry name" value="PFA4/ZDH16/20/ERF2-like"/>
</dbReference>
<dbReference type="Pfam" id="PF01529">
    <property type="entry name" value="DHHC"/>
    <property type="match status" value="1"/>
</dbReference>
<evidence type="ECO:0000256" key="5">
    <source>
        <dbReference type="ARBA" id="ARBA00022989"/>
    </source>
</evidence>
<evidence type="ECO:0000313" key="15">
    <source>
        <dbReference type="EMBL" id="KAL1583830.1"/>
    </source>
</evidence>
<comment type="similarity">
    <text evidence="11">Belongs to the DHHC palmitoyltransferase family. PFA4 subfamily.</text>
</comment>
<evidence type="ECO:0000256" key="7">
    <source>
        <dbReference type="ARBA" id="ARBA00023139"/>
    </source>
</evidence>
<proteinExistence type="inferred from homology"/>
<feature type="compositionally biased region" description="Acidic residues" evidence="13">
    <location>
        <begin position="380"/>
        <end position="390"/>
    </location>
</feature>
<feature type="transmembrane region" description="Helical" evidence="11 12">
    <location>
        <begin position="184"/>
        <end position="202"/>
    </location>
</feature>
<dbReference type="PANTHER" id="PTHR12246">
    <property type="entry name" value="PALMITOYLTRANSFERASE ZDHHC16"/>
    <property type="match status" value="1"/>
</dbReference>
<sequence>MAFDRVEALAYPGVVTLVSFLAYTSQWLFHHIQPGPLRKGDAYVFNALVAALLICYTRTCFTDPGRIPSTWHEHFRAPNEAARIAAETSSRQRYCRKCEMPKPPRAHHCKTCKRCVMKMDHHCVWTANCISHITLPHFIRFLSYAVAAMCYLEYLLYLRCAVLWQNRSLPSYLGPSALQLSHLFVLVVVNSLVLFALTLLLGRSIWGLSLNVTTIEGWEIERHHALLRRARVLGGHLDGPDGTKMRIEHQEFPWDIGIWSNFCQAMGTWNVFAWFWPFASSPSINSGLVYEHNEIDDPSKPWPPPDPDRVFRAPREPLSGDGFTQSMDIDSFRERQQADIQRRQNGEYAVRRRPFHERYGHLAKSDENDDYYNNDEDAITSESEADEEIQPPEAAKHGVAGDEGEEAWRNKEGERLADFGLDEDAEFYDEENDLPLAEIMRRRKAEL</sequence>
<keyword evidence="3 11" id="KW-0812">Transmembrane</keyword>
<feature type="compositionally biased region" description="Basic and acidic residues" evidence="13">
    <location>
        <begin position="394"/>
        <end position="415"/>
    </location>
</feature>
<reference evidence="15 16" key="1">
    <citation type="journal article" date="2020" name="Microbiol. Resour. Announc.">
        <title>Draft Genome Sequence of a Cladosporium Species Isolated from the Mesophotic Ascidian Didemnum maculosum.</title>
        <authorList>
            <person name="Gioti A."/>
            <person name="Siaperas R."/>
            <person name="Nikolaivits E."/>
            <person name="Le Goff G."/>
            <person name="Ouazzani J."/>
            <person name="Kotoulas G."/>
            <person name="Topakas E."/>
        </authorList>
    </citation>
    <scope>NUCLEOTIDE SEQUENCE [LARGE SCALE GENOMIC DNA]</scope>
    <source>
        <strain evidence="15 16">TM138-S3</strain>
    </source>
</reference>
<comment type="caution">
    <text evidence="15">The sequence shown here is derived from an EMBL/GenBank/DDBJ whole genome shotgun (WGS) entry which is preliminary data.</text>
</comment>
<dbReference type="InterPro" id="IPR033682">
    <property type="entry name" value="PFA4"/>
</dbReference>
<comment type="subcellular location">
    <subcellularLocation>
        <location evidence="11">Endoplasmic reticulum membrane</location>
        <topology evidence="11">Multi-pass membrane protein</topology>
    </subcellularLocation>
    <subcellularLocation>
        <location evidence="1">Membrane</location>
        <topology evidence="1">Multi-pass membrane protein</topology>
    </subcellularLocation>
</comment>
<keyword evidence="16" id="KW-1185">Reference proteome</keyword>
<evidence type="ECO:0000256" key="8">
    <source>
        <dbReference type="ARBA" id="ARBA00023288"/>
    </source>
</evidence>
<dbReference type="GO" id="GO:0005789">
    <property type="term" value="C:endoplasmic reticulum membrane"/>
    <property type="evidence" value="ECO:0007669"/>
    <property type="project" value="UniProtKB-SubCell"/>
</dbReference>
<dbReference type="InterPro" id="IPR001594">
    <property type="entry name" value="Palmitoyltrfase_DHHC"/>
</dbReference>
<evidence type="ECO:0000256" key="2">
    <source>
        <dbReference type="ARBA" id="ARBA00022679"/>
    </source>
</evidence>
<dbReference type="PROSITE" id="PS50216">
    <property type="entry name" value="DHHC"/>
    <property type="match status" value="1"/>
</dbReference>
<accession>A0AB34KGF6</accession>
<evidence type="ECO:0000256" key="11">
    <source>
        <dbReference type="HAMAP-Rule" id="MF_03199"/>
    </source>
</evidence>
<comment type="function">
    <text evidence="11">Mediates the reversible addition of palmitate to target proteins, thereby regulating their membrane association and biological function.</text>
</comment>
<feature type="region of interest" description="Disordered" evidence="13">
    <location>
        <begin position="380"/>
        <end position="415"/>
    </location>
</feature>
<name>A0AB34KGF6_9PEZI</name>
<evidence type="ECO:0000256" key="9">
    <source>
        <dbReference type="ARBA" id="ARBA00023315"/>
    </source>
</evidence>
<evidence type="ECO:0000256" key="3">
    <source>
        <dbReference type="ARBA" id="ARBA00022692"/>
    </source>
</evidence>
<evidence type="ECO:0000256" key="13">
    <source>
        <dbReference type="SAM" id="MobiDB-lite"/>
    </source>
</evidence>
<keyword evidence="2 11" id="KW-0808">Transferase</keyword>
<dbReference type="AlphaFoldDB" id="A0AB34KGF6"/>
<feature type="transmembrane region" description="Helical" evidence="11 12">
    <location>
        <begin position="141"/>
        <end position="164"/>
    </location>
</feature>
<feature type="transmembrane region" description="Helical" evidence="11 12">
    <location>
        <begin position="42"/>
        <end position="61"/>
    </location>
</feature>
<feature type="domain" description="Palmitoyltransferase DHHC" evidence="14">
    <location>
        <begin position="90"/>
        <end position="219"/>
    </location>
</feature>
<feature type="active site" description="S-palmitoyl cysteine intermediate" evidence="11">
    <location>
        <position position="123"/>
    </location>
</feature>
<gene>
    <name evidence="15" type="primary">pfa4</name>
    <name evidence="11" type="synonym">PFA4</name>
    <name evidence="15" type="ORF">WHR41_07202</name>
</gene>
<organism evidence="15 16">
    <name type="scientific">Cladosporium halotolerans</name>
    <dbReference type="NCBI Taxonomy" id="1052096"/>
    <lineage>
        <taxon>Eukaryota</taxon>
        <taxon>Fungi</taxon>
        <taxon>Dikarya</taxon>
        <taxon>Ascomycota</taxon>
        <taxon>Pezizomycotina</taxon>
        <taxon>Dothideomycetes</taxon>
        <taxon>Dothideomycetidae</taxon>
        <taxon>Cladosporiales</taxon>
        <taxon>Cladosporiaceae</taxon>
        <taxon>Cladosporium</taxon>
    </lineage>
</organism>
<comment type="catalytic activity">
    <reaction evidence="10 11 12">
        <text>L-cysteinyl-[protein] + hexadecanoyl-CoA = S-hexadecanoyl-L-cysteinyl-[protein] + CoA</text>
        <dbReference type="Rhea" id="RHEA:36683"/>
        <dbReference type="Rhea" id="RHEA-COMP:10131"/>
        <dbReference type="Rhea" id="RHEA-COMP:11032"/>
        <dbReference type="ChEBI" id="CHEBI:29950"/>
        <dbReference type="ChEBI" id="CHEBI:57287"/>
        <dbReference type="ChEBI" id="CHEBI:57379"/>
        <dbReference type="ChEBI" id="CHEBI:74151"/>
        <dbReference type="EC" id="2.3.1.225"/>
    </reaction>
</comment>
<feature type="transmembrane region" description="Helical" evidence="11 12">
    <location>
        <begin position="9"/>
        <end position="30"/>
    </location>
</feature>
<dbReference type="RefSeq" id="XP_069226936.1">
    <property type="nucleotide sequence ID" value="XM_069375807.1"/>
</dbReference>
<evidence type="ECO:0000313" key="16">
    <source>
        <dbReference type="Proteomes" id="UP000803884"/>
    </source>
</evidence>
<evidence type="ECO:0000256" key="12">
    <source>
        <dbReference type="RuleBase" id="RU079119"/>
    </source>
</evidence>
<keyword evidence="9 11" id="KW-0012">Acyltransferase</keyword>
<dbReference type="Proteomes" id="UP000803884">
    <property type="component" value="Unassembled WGS sequence"/>
</dbReference>
<dbReference type="HAMAP" id="MF_03199">
    <property type="entry name" value="DHHC_PAT_PFA4"/>
    <property type="match status" value="1"/>
</dbReference>
<keyword evidence="7 11" id="KW-0564">Palmitate</keyword>
<keyword evidence="6 11" id="KW-0472">Membrane</keyword>
<evidence type="ECO:0000256" key="4">
    <source>
        <dbReference type="ARBA" id="ARBA00022824"/>
    </source>
</evidence>
<evidence type="ECO:0000256" key="6">
    <source>
        <dbReference type="ARBA" id="ARBA00023136"/>
    </source>
</evidence>
<evidence type="ECO:0000256" key="1">
    <source>
        <dbReference type="ARBA" id="ARBA00004141"/>
    </source>
</evidence>
<dbReference type="GO" id="GO:0019706">
    <property type="term" value="F:protein-cysteine S-palmitoyltransferase activity"/>
    <property type="evidence" value="ECO:0007669"/>
    <property type="project" value="UniProtKB-UniRule"/>
</dbReference>
<keyword evidence="5 11" id="KW-1133">Transmembrane helix</keyword>
<dbReference type="EC" id="2.3.1.225" evidence="11"/>
<evidence type="ECO:0000259" key="14">
    <source>
        <dbReference type="Pfam" id="PF01529"/>
    </source>
</evidence>
<evidence type="ECO:0000256" key="10">
    <source>
        <dbReference type="ARBA" id="ARBA00048048"/>
    </source>
</evidence>
<dbReference type="GeneID" id="96008645"/>
<comment type="domain">
    <text evidence="11 12">The DHHC domain is required for palmitoyltransferase activity.</text>
</comment>
<keyword evidence="4 11" id="KW-0256">Endoplasmic reticulum</keyword>
<keyword evidence="8 11" id="KW-0449">Lipoprotein</keyword>
<protein>
    <recommendedName>
        <fullName evidence="11">Palmitoyltransferase PFA4</fullName>
        <ecNumber evidence="11">2.3.1.225</ecNumber>
    </recommendedName>
    <alternativeName>
        <fullName evidence="11">Protein S-acyltransferase</fullName>
        <shortName evidence="11">PAT</shortName>
    </alternativeName>
    <alternativeName>
        <fullName evidence="11">Protein fatty acyltransferase 4</fullName>
    </alternativeName>
</protein>